<comment type="cofactor">
    <cofactor evidence="1">
        <name>Mg(2+)</name>
        <dbReference type="ChEBI" id="CHEBI:18420"/>
    </cofactor>
</comment>
<evidence type="ECO:0000256" key="4">
    <source>
        <dbReference type="ARBA" id="ARBA00022723"/>
    </source>
</evidence>
<dbReference type="SFLD" id="SFLDG01136">
    <property type="entry name" value="C1.6:_Phosphoserine_Phosphatas"/>
    <property type="match status" value="1"/>
</dbReference>
<dbReference type="InterPro" id="IPR050793">
    <property type="entry name" value="CMP-NeuNAc_synthase"/>
</dbReference>
<dbReference type="EMBL" id="JAIOIU010000102">
    <property type="protein sequence ID" value="MBZ0160170.1"/>
    <property type="molecule type" value="Genomic_DNA"/>
</dbReference>
<keyword evidence="6" id="KW-0460">Magnesium</keyword>
<dbReference type="InterPro" id="IPR010023">
    <property type="entry name" value="KdsC_fam"/>
</dbReference>
<reference evidence="7 8" key="1">
    <citation type="journal article" date="2021" name="bioRxiv">
        <title>Unraveling nitrogen, sulfur and carbon metabolic pathways and microbial community transcriptional responses to substrate deprivation and toxicity stresses in a bioreactor mimicking anoxic brackish coastal sediment conditions.</title>
        <authorList>
            <person name="Martins P.D."/>
            <person name="Echeveste M.J."/>
            <person name="Arshad A."/>
            <person name="Kurth J."/>
            <person name="Ouboter H."/>
            <person name="Jetten M.S.M."/>
            <person name="Welte C.U."/>
        </authorList>
    </citation>
    <scope>NUCLEOTIDE SEQUENCE [LARGE SCALE GENOMIC DNA]</scope>
    <source>
        <strain evidence="7">MAG_38</strain>
    </source>
</reference>
<dbReference type="PANTHER" id="PTHR21485:SF3">
    <property type="entry name" value="N-ACYLNEURAMINATE CYTIDYLYLTRANSFERASE"/>
    <property type="match status" value="1"/>
</dbReference>
<evidence type="ECO:0000313" key="8">
    <source>
        <dbReference type="Proteomes" id="UP001197609"/>
    </source>
</evidence>
<dbReference type="GO" id="GO:0046872">
    <property type="term" value="F:metal ion binding"/>
    <property type="evidence" value="ECO:0007669"/>
    <property type="project" value="UniProtKB-KW"/>
</dbReference>
<evidence type="ECO:0000256" key="3">
    <source>
        <dbReference type="ARBA" id="ARBA00011881"/>
    </source>
</evidence>
<dbReference type="InterPro" id="IPR036412">
    <property type="entry name" value="HAD-like_sf"/>
</dbReference>
<dbReference type="SUPFAM" id="SSF56784">
    <property type="entry name" value="HAD-like"/>
    <property type="match status" value="1"/>
</dbReference>
<keyword evidence="4" id="KW-0479">Metal-binding</keyword>
<evidence type="ECO:0000313" key="7">
    <source>
        <dbReference type="EMBL" id="MBZ0160170.1"/>
    </source>
</evidence>
<dbReference type="SFLD" id="SFLDS00003">
    <property type="entry name" value="Haloacid_Dehalogenase"/>
    <property type="match status" value="1"/>
</dbReference>
<dbReference type="Pfam" id="PF08282">
    <property type="entry name" value="Hydrolase_3"/>
    <property type="match status" value="1"/>
</dbReference>
<dbReference type="InterPro" id="IPR023214">
    <property type="entry name" value="HAD_sf"/>
</dbReference>
<keyword evidence="5 7" id="KW-0378">Hydrolase</keyword>
<comment type="caution">
    <text evidence="7">The sequence shown here is derived from an EMBL/GenBank/DDBJ whole genome shotgun (WGS) entry which is preliminary data.</text>
</comment>
<evidence type="ECO:0000256" key="2">
    <source>
        <dbReference type="ARBA" id="ARBA00005893"/>
    </source>
</evidence>
<proteinExistence type="inferred from homology"/>
<dbReference type="AlphaFoldDB" id="A0AAJ1EJN9"/>
<evidence type="ECO:0000256" key="5">
    <source>
        <dbReference type="ARBA" id="ARBA00022801"/>
    </source>
</evidence>
<name>A0AAJ1EJN9_9BACT</name>
<accession>A0AAJ1EJN9</accession>
<comment type="subunit">
    <text evidence="3">Homotetramer.</text>
</comment>
<evidence type="ECO:0000256" key="1">
    <source>
        <dbReference type="ARBA" id="ARBA00001946"/>
    </source>
</evidence>
<comment type="similarity">
    <text evidence="2">Belongs to the KdsC family.</text>
</comment>
<dbReference type="Gene3D" id="3.40.50.1000">
    <property type="entry name" value="HAD superfamily/HAD-like"/>
    <property type="match status" value="1"/>
</dbReference>
<sequence>MPKVRFLEERIREIRLVVFDFDGVFTDNMVYVFEDGREAVRCSRGDGLGLQRLERLGLATLIVSTETNPVVSARGRKLGIQCLQGCKDKRAALETRVQEMGLSLAQTAFVGNDVNDMPCLMCVKLPIVVQDAHPDVLPYALYQTKARGGHGAVREVCDLFERILAPQQRE</sequence>
<dbReference type="PANTHER" id="PTHR21485">
    <property type="entry name" value="HAD SUPERFAMILY MEMBERS CMAS AND KDSC"/>
    <property type="match status" value="1"/>
</dbReference>
<protein>
    <submittedName>
        <fullName evidence="7">HAD hydrolase family protein</fullName>
    </submittedName>
</protein>
<dbReference type="Proteomes" id="UP001197609">
    <property type="component" value="Unassembled WGS sequence"/>
</dbReference>
<dbReference type="GO" id="GO:0008781">
    <property type="term" value="F:N-acylneuraminate cytidylyltransferase activity"/>
    <property type="evidence" value="ECO:0007669"/>
    <property type="project" value="TreeGrafter"/>
</dbReference>
<dbReference type="GO" id="GO:0016788">
    <property type="term" value="F:hydrolase activity, acting on ester bonds"/>
    <property type="evidence" value="ECO:0007669"/>
    <property type="project" value="InterPro"/>
</dbReference>
<organism evidence="7 8">
    <name type="scientific">Candidatus Methylomirabilis tolerans</name>
    <dbReference type="NCBI Taxonomy" id="3123416"/>
    <lineage>
        <taxon>Bacteria</taxon>
        <taxon>Candidatus Methylomirabilota</taxon>
        <taxon>Candidatus Methylomirabilia</taxon>
        <taxon>Candidatus Methylomirabilales</taxon>
        <taxon>Candidatus Methylomirabilaceae</taxon>
        <taxon>Candidatus Methylomirabilis</taxon>
    </lineage>
</organism>
<gene>
    <name evidence="7" type="ORF">K8G79_08560</name>
</gene>
<dbReference type="SFLD" id="SFLDG01138">
    <property type="entry name" value="C1.6.2:_Deoxy-d-mannose-octulo"/>
    <property type="match status" value="1"/>
</dbReference>
<evidence type="ECO:0000256" key="6">
    <source>
        <dbReference type="ARBA" id="ARBA00022842"/>
    </source>
</evidence>